<accession>A0ABW7YLN3</accession>
<sequence length="286" mass="30987">MNTLPKRTLTSLAAAGLVLALSSVGTATAAAKPAAAAQGAAQGVTQQVQQAAAPRGKAAATSSPLYKTGQLANSNCSPGDLPRGSTAAYKRFLAYVTNCLNRSWATQFRKAGMSFSKPRLRIITSKVRTPCGPWGKGATGIYCGVNRTMYMLITKQDLRNPYPVGISRLMAHEYGHHVQQVSGILDYSWQARNRASQSARLLLSRRTELQAECFSAIFMNTVAETLPVPSDHWNATVDWFRKEGHKAWGVNDHGKGPTQAAWMTRGFNSGQVGTCNTWSVHPRYVT</sequence>
<keyword evidence="7" id="KW-1185">Reference proteome</keyword>
<keyword evidence="2" id="KW-0812">Transmembrane</keyword>
<feature type="signal peptide" evidence="5">
    <location>
        <begin position="1"/>
        <end position="29"/>
    </location>
</feature>
<dbReference type="Proteomes" id="UP001612741">
    <property type="component" value="Unassembled WGS sequence"/>
</dbReference>
<comment type="caution">
    <text evidence="6">The sequence shown here is derived from an EMBL/GenBank/DDBJ whole genome shotgun (WGS) entry which is preliminary data.</text>
</comment>
<keyword evidence="5" id="KW-0732">Signal</keyword>
<name>A0ABW7YLN3_9ACTN</name>
<evidence type="ECO:0000256" key="4">
    <source>
        <dbReference type="ARBA" id="ARBA00023136"/>
    </source>
</evidence>
<dbReference type="PANTHER" id="PTHR30168:SF0">
    <property type="entry name" value="INNER MEMBRANE PROTEIN"/>
    <property type="match status" value="1"/>
</dbReference>
<evidence type="ECO:0000313" key="7">
    <source>
        <dbReference type="Proteomes" id="UP001612741"/>
    </source>
</evidence>
<dbReference type="PANTHER" id="PTHR30168">
    <property type="entry name" value="PUTATIVE MEMBRANE PROTEIN YPFJ"/>
    <property type="match status" value="1"/>
</dbReference>
<evidence type="ECO:0000256" key="1">
    <source>
        <dbReference type="ARBA" id="ARBA00004167"/>
    </source>
</evidence>
<evidence type="ECO:0000256" key="2">
    <source>
        <dbReference type="ARBA" id="ARBA00022692"/>
    </source>
</evidence>
<gene>
    <name evidence="6" type="ORF">ACIBG2_04070</name>
</gene>
<evidence type="ECO:0000256" key="3">
    <source>
        <dbReference type="ARBA" id="ARBA00022989"/>
    </source>
</evidence>
<dbReference type="EMBL" id="JBITGY010000001">
    <property type="protein sequence ID" value="MFI6496535.1"/>
    <property type="molecule type" value="Genomic_DNA"/>
</dbReference>
<evidence type="ECO:0000256" key="5">
    <source>
        <dbReference type="SAM" id="SignalP"/>
    </source>
</evidence>
<dbReference type="RefSeq" id="WP_397078713.1">
    <property type="nucleotide sequence ID" value="NZ_JBITGY010000001.1"/>
</dbReference>
<feature type="chain" id="PRO_5046520491" evidence="5">
    <location>
        <begin position="30"/>
        <end position="286"/>
    </location>
</feature>
<dbReference type="Pfam" id="PF04228">
    <property type="entry name" value="Zn_peptidase"/>
    <property type="match status" value="1"/>
</dbReference>
<keyword evidence="3" id="KW-1133">Transmembrane helix</keyword>
<protein>
    <submittedName>
        <fullName evidence="6">Neutral zinc metallopeptidase</fullName>
    </submittedName>
</protein>
<comment type="subcellular location">
    <subcellularLocation>
        <location evidence="1">Membrane</location>
        <topology evidence="1">Single-pass membrane protein</topology>
    </subcellularLocation>
</comment>
<reference evidence="6 7" key="1">
    <citation type="submission" date="2024-10" db="EMBL/GenBank/DDBJ databases">
        <title>The Natural Products Discovery Center: Release of the First 8490 Sequenced Strains for Exploring Actinobacteria Biosynthetic Diversity.</title>
        <authorList>
            <person name="Kalkreuter E."/>
            <person name="Kautsar S.A."/>
            <person name="Yang D."/>
            <person name="Bader C.D."/>
            <person name="Teijaro C.N."/>
            <person name="Fluegel L."/>
            <person name="Davis C.M."/>
            <person name="Simpson J.R."/>
            <person name="Lauterbach L."/>
            <person name="Steele A.D."/>
            <person name="Gui C."/>
            <person name="Meng S."/>
            <person name="Li G."/>
            <person name="Viehrig K."/>
            <person name="Ye F."/>
            <person name="Su P."/>
            <person name="Kiefer A.F."/>
            <person name="Nichols A."/>
            <person name="Cepeda A.J."/>
            <person name="Yan W."/>
            <person name="Fan B."/>
            <person name="Jiang Y."/>
            <person name="Adhikari A."/>
            <person name="Zheng C.-J."/>
            <person name="Schuster L."/>
            <person name="Cowan T.M."/>
            <person name="Smanski M.J."/>
            <person name="Chevrette M.G."/>
            <person name="De Carvalho L.P.S."/>
            <person name="Shen B."/>
        </authorList>
    </citation>
    <scope>NUCLEOTIDE SEQUENCE [LARGE SCALE GENOMIC DNA]</scope>
    <source>
        <strain evidence="6 7">NPDC050545</strain>
    </source>
</reference>
<proteinExistence type="predicted"/>
<organism evidence="6 7">
    <name type="scientific">Nonomuraea typhae</name>
    <dbReference type="NCBI Taxonomy" id="2603600"/>
    <lineage>
        <taxon>Bacteria</taxon>
        <taxon>Bacillati</taxon>
        <taxon>Actinomycetota</taxon>
        <taxon>Actinomycetes</taxon>
        <taxon>Streptosporangiales</taxon>
        <taxon>Streptosporangiaceae</taxon>
        <taxon>Nonomuraea</taxon>
    </lineage>
</organism>
<keyword evidence="4" id="KW-0472">Membrane</keyword>
<evidence type="ECO:0000313" key="6">
    <source>
        <dbReference type="EMBL" id="MFI6496535.1"/>
    </source>
</evidence>
<dbReference type="InterPro" id="IPR007343">
    <property type="entry name" value="Uncharacterised_pept_Zn_put"/>
</dbReference>